<reference evidence="1" key="1">
    <citation type="submission" date="2023-04" db="EMBL/GenBank/DDBJ databases">
        <title>A chromosome-level genome assembly of the parasitoid wasp Eretmocerus hayati.</title>
        <authorList>
            <person name="Zhong Y."/>
            <person name="Liu S."/>
            <person name="Liu Y."/>
        </authorList>
    </citation>
    <scope>NUCLEOTIDE SEQUENCE</scope>
    <source>
        <strain evidence="1">ZJU_SS_LIU_2023</strain>
    </source>
</reference>
<dbReference type="Proteomes" id="UP001239111">
    <property type="component" value="Chromosome 2"/>
</dbReference>
<accession>A0ACC2P3C1</accession>
<sequence length="146" mass="16104">MIVDQRNGVGLTSFDPSDGLFRDLHGVISSNGTGHIPSKDSEIDQVNLGSRGGSCIDNEGMRSCEVIRIGEFICSTTNSVHLPYGEESSRLDLNFDQLEIPGTEEFERGIEFLEHFCETGQSYLAVDRSVSIQNDPTNYTLKEIKA</sequence>
<organism evidence="1 2">
    <name type="scientific">Eretmocerus hayati</name>
    <dbReference type="NCBI Taxonomy" id="131215"/>
    <lineage>
        <taxon>Eukaryota</taxon>
        <taxon>Metazoa</taxon>
        <taxon>Ecdysozoa</taxon>
        <taxon>Arthropoda</taxon>
        <taxon>Hexapoda</taxon>
        <taxon>Insecta</taxon>
        <taxon>Pterygota</taxon>
        <taxon>Neoptera</taxon>
        <taxon>Endopterygota</taxon>
        <taxon>Hymenoptera</taxon>
        <taxon>Apocrita</taxon>
        <taxon>Proctotrupomorpha</taxon>
        <taxon>Chalcidoidea</taxon>
        <taxon>Aphelinidae</taxon>
        <taxon>Aphelininae</taxon>
        <taxon>Eretmocerus</taxon>
    </lineage>
</organism>
<keyword evidence="2" id="KW-1185">Reference proteome</keyword>
<dbReference type="EMBL" id="CM056742">
    <property type="protein sequence ID" value="KAJ8676932.1"/>
    <property type="molecule type" value="Genomic_DNA"/>
</dbReference>
<name>A0ACC2P3C1_9HYME</name>
<evidence type="ECO:0000313" key="1">
    <source>
        <dbReference type="EMBL" id="KAJ8676932.1"/>
    </source>
</evidence>
<protein>
    <submittedName>
        <fullName evidence="1">Uncharacterized protein</fullName>
    </submittedName>
</protein>
<proteinExistence type="predicted"/>
<comment type="caution">
    <text evidence="1">The sequence shown here is derived from an EMBL/GenBank/DDBJ whole genome shotgun (WGS) entry which is preliminary data.</text>
</comment>
<evidence type="ECO:0000313" key="2">
    <source>
        <dbReference type="Proteomes" id="UP001239111"/>
    </source>
</evidence>
<gene>
    <name evidence="1" type="ORF">QAD02_012719</name>
</gene>